<sequence>MAGFTVALMMIMIGVIIVSPCVYGKEFSDRKEIEVERLLKRLNKPALISIKSEDGDIIDCVPLHTQLAFDHPLLKNHIIQMRPSFIPESTSTYTNNYTNVTQAWHKNGVCPENTVSIRRIKKEDI</sequence>
<dbReference type="PANTHER" id="PTHR31589:SF128">
    <property type="entry name" value="NEPROSIN DOMAIN-CONTAINING PROTEIN"/>
    <property type="match status" value="1"/>
</dbReference>
<gene>
    <name evidence="3" type="ORF">ERUC_LOCUS15631</name>
</gene>
<dbReference type="InterPro" id="IPR053168">
    <property type="entry name" value="Glutamic_endopeptidase"/>
</dbReference>
<evidence type="ECO:0000256" key="1">
    <source>
        <dbReference type="SAM" id="Phobius"/>
    </source>
</evidence>
<name>A0ABC8JU71_ERUVS</name>
<dbReference type="EMBL" id="CAKOAT010146266">
    <property type="protein sequence ID" value="CAH8341411.1"/>
    <property type="molecule type" value="Genomic_DNA"/>
</dbReference>
<dbReference type="PANTHER" id="PTHR31589">
    <property type="entry name" value="PROTEIN, PUTATIVE (DUF239)-RELATED-RELATED"/>
    <property type="match status" value="1"/>
</dbReference>
<organism evidence="3 4">
    <name type="scientific">Eruca vesicaria subsp. sativa</name>
    <name type="common">Garden rocket</name>
    <name type="synonym">Eruca sativa</name>
    <dbReference type="NCBI Taxonomy" id="29727"/>
    <lineage>
        <taxon>Eukaryota</taxon>
        <taxon>Viridiplantae</taxon>
        <taxon>Streptophyta</taxon>
        <taxon>Embryophyta</taxon>
        <taxon>Tracheophyta</taxon>
        <taxon>Spermatophyta</taxon>
        <taxon>Magnoliopsida</taxon>
        <taxon>eudicotyledons</taxon>
        <taxon>Gunneridae</taxon>
        <taxon>Pentapetalae</taxon>
        <taxon>rosids</taxon>
        <taxon>malvids</taxon>
        <taxon>Brassicales</taxon>
        <taxon>Brassicaceae</taxon>
        <taxon>Brassiceae</taxon>
        <taxon>Eruca</taxon>
    </lineage>
</organism>
<dbReference type="AlphaFoldDB" id="A0ABC8JU71"/>
<evidence type="ECO:0000313" key="3">
    <source>
        <dbReference type="EMBL" id="CAH8341411.1"/>
    </source>
</evidence>
<dbReference type="Proteomes" id="UP001642260">
    <property type="component" value="Unassembled WGS sequence"/>
</dbReference>
<feature type="domain" description="Neprosin activation peptide" evidence="2">
    <location>
        <begin position="49"/>
        <end position="125"/>
    </location>
</feature>
<dbReference type="Pfam" id="PF14365">
    <property type="entry name" value="Neprosin_AP"/>
    <property type="match status" value="1"/>
</dbReference>
<keyword evidence="4" id="KW-1185">Reference proteome</keyword>
<evidence type="ECO:0000259" key="2">
    <source>
        <dbReference type="Pfam" id="PF14365"/>
    </source>
</evidence>
<keyword evidence="1" id="KW-1133">Transmembrane helix</keyword>
<evidence type="ECO:0000313" key="4">
    <source>
        <dbReference type="Proteomes" id="UP001642260"/>
    </source>
</evidence>
<proteinExistence type="predicted"/>
<protein>
    <recommendedName>
        <fullName evidence="2">Neprosin activation peptide domain-containing protein</fullName>
    </recommendedName>
</protein>
<reference evidence="3 4" key="1">
    <citation type="submission" date="2022-03" db="EMBL/GenBank/DDBJ databases">
        <authorList>
            <person name="Macdonald S."/>
            <person name="Ahmed S."/>
            <person name="Newling K."/>
        </authorList>
    </citation>
    <scope>NUCLEOTIDE SEQUENCE [LARGE SCALE GENOMIC DNA]</scope>
</reference>
<accession>A0ABC8JU71</accession>
<comment type="caution">
    <text evidence="3">The sequence shown here is derived from an EMBL/GenBank/DDBJ whole genome shotgun (WGS) entry which is preliminary data.</text>
</comment>
<feature type="transmembrane region" description="Helical" evidence="1">
    <location>
        <begin position="6"/>
        <end position="23"/>
    </location>
</feature>
<dbReference type="InterPro" id="IPR025521">
    <property type="entry name" value="Neprosin_propep"/>
</dbReference>
<keyword evidence="1" id="KW-0472">Membrane</keyword>
<keyword evidence="1" id="KW-0812">Transmembrane</keyword>